<keyword evidence="2" id="KW-1185">Reference proteome</keyword>
<organism evidence="1 2">
    <name type="scientific">Alternaria alternata</name>
    <name type="common">Alternaria rot fungus</name>
    <name type="synonym">Torula alternata</name>
    <dbReference type="NCBI Taxonomy" id="5599"/>
    <lineage>
        <taxon>Eukaryota</taxon>
        <taxon>Fungi</taxon>
        <taxon>Dikarya</taxon>
        <taxon>Ascomycota</taxon>
        <taxon>Pezizomycotina</taxon>
        <taxon>Dothideomycetes</taxon>
        <taxon>Pleosporomycetidae</taxon>
        <taxon>Pleosporales</taxon>
        <taxon>Pleosporineae</taxon>
        <taxon>Pleosporaceae</taxon>
        <taxon>Alternaria</taxon>
        <taxon>Alternaria sect. Alternaria</taxon>
        <taxon>Alternaria alternata complex</taxon>
    </lineage>
</organism>
<accession>A0A177DFX3</accession>
<dbReference type="VEuPathDB" id="FungiDB:CC77DRAFT_1022577"/>
<protein>
    <submittedName>
        <fullName evidence="1">Uncharacterized protein</fullName>
    </submittedName>
</protein>
<name>A0A177DFX3_ALTAL</name>
<dbReference type="GeneID" id="29111088"/>
<evidence type="ECO:0000313" key="2">
    <source>
        <dbReference type="Proteomes" id="UP000077248"/>
    </source>
</evidence>
<gene>
    <name evidence="1" type="ORF">CC77DRAFT_1022577</name>
</gene>
<proteinExistence type="predicted"/>
<dbReference type="STRING" id="5599.A0A177DFX3"/>
<dbReference type="Proteomes" id="UP000077248">
    <property type="component" value="Unassembled WGS sequence"/>
</dbReference>
<dbReference type="EMBL" id="KV441484">
    <property type="protein sequence ID" value="OAG18368.1"/>
    <property type="molecule type" value="Genomic_DNA"/>
</dbReference>
<dbReference type="KEGG" id="aalt:CC77DRAFT_1022577"/>
<dbReference type="RefSeq" id="XP_018383789.1">
    <property type="nucleotide sequence ID" value="XM_018525494.1"/>
</dbReference>
<reference evidence="1 2" key="1">
    <citation type="submission" date="2016-05" db="EMBL/GenBank/DDBJ databases">
        <title>Comparative analysis of secretome profiles of manganese(II)-oxidizing ascomycete fungi.</title>
        <authorList>
            <consortium name="DOE Joint Genome Institute"/>
            <person name="Zeiner C.A."/>
            <person name="Purvine S.O."/>
            <person name="Zink E.M."/>
            <person name="Wu S."/>
            <person name="Pasa-Tolic L."/>
            <person name="Chaput D.L."/>
            <person name="Haridas S."/>
            <person name="Grigoriev I.V."/>
            <person name="Santelli C.M."/>
            <person name="Hansel C.M."/>
        </authorList>
    </citation>
    <scope>NUCLEOTIDE SEQUENCE [LARGE SCALE GENOMIC DNA]</scope>
    <source>
        <strain evidence="1 2">SRC1lrK2f</strain>
    </source>
</reference>
<evidence type="ECO:0000313" key="1">
    <source>
        <dbReference type="EMBL" id="OAG18368.1"/>
    </source>
</evidence>
<dbReference type="AlphaFoldDB" id="A0A177DFX3"/>
<sequence length="279" mass="31561">MLVFHEPFLSSIDRELEWKSNVQPILQYVRTELENAKYDHGFVFWLPAKEGLSRRSVDQDSGKGVSEQYNEDSIVVVWGPFEDSYMVYKNLVTPDTRDIYFGRLFRARSSDKNRVFDKQRGGVLLLRHVSASSIGIQVEPGLERPKPTLYRRGSDATLFSTHVTQEVEARRYLVPDTAFRVLDECSQTTSSPQSGFGAPGAIEQNTCSLPRQASSSIIASSAARNSIPWDVWQPIDRVLKRISAAFERRTMTKRIVVRRPMAQFWANTKGVVAVAIASV</sequence>